<protein>
    <submittedName>
        <fullName evidence="2">Uncharacterized protein</fullName>
    </submittedName>
</protein>
<evidence type="ECO:0000256" key="1">
    <source>
        <dbReference type="SAM" id="MobiDB-lite"/>
    </source>
</evidence>
<keyword evidence="3" id="KW-1185">Reference proteome</keyword>
<evidence type="ECO:0000313" key="2">
    <source>
        <dbReference type="EMBL" id="OBZ67492.1"/>
    </source>
</evidence>
<proteinExistence type="predicted"/>
<gene>
    <name evidence="2" type="ORF">A0H81_12721</name>
</gene>
<feature type="region of interest" description="Disordered" evidence="1">
    <location>
        <begin position="1"/>
        <end position="23"/>
    </location>
</feature>
<feature type="compositionally biased region" description="Polar residues" evidence="1">
    <location>
        <begin position="1"/>
        <end position="18"/>
    </location>
</feature>
<dbReference type="EMBL" id="LUGG01000024">
    <property type="protein sequence ID" value="OBZ67492.1"/>
    <property type="molecule type" value="Genomic_DNA"/>
</dbReference>
<comment type="caution">
    <text evidence="2">The sequence shown here is derived from an EMBL/GenBank/DDBJ whole genome shotgun (WGS) entry which is preliminary data.</text>
</comment>
<sequence>MDTNLTPSSSSVDRSQGHNLACTGRSRPINLQFIRIPGICTVKPTSPGSLSTPTSTWNHVFRRQSSRLLL</sequence>
<dbReference type="AlphaFoldDB" id="A0A1C7LS09"/>
<reference evidence="2 3" key="1">
    <citation type="submission" date="2016-03" db="EMBL/GenBank/DDBJ databases">
        <title>Whole genome sequencing of Grifola frondosa 9006-11.</title>
        <authorList>
            <person name="Min B."/>
            <person name="Park H."/>
            <person name="Kim J.-G."/>
            <person name="Cho H."/>
            <person name="Oh Y.-L."/>
            <person name="Kong W.-S."/>
            <person name="Choi I.-G."/>
        </authorList>
    </citation>
    <scope>NUCLEOTIDE SEQUENCE [LARGE SCALE GENOMIC DNA]</scope>
    <source>
        <strain evidence="2 3">9006-11</strain>
    </source>
</reference>
<accession>A0A1C7LS09</accession>
<evidence type="ECO:0000313" key="3">
    <source>
        <dbReference type="Proteomes" id="UP000092993"/>
    </source>
</evidence>
<name>A0A1C7LS09_GRIFR</name>
<dbReference type="Proteomes" id="UP000092993">
    <property type="component" value="Unassembled WGS sequence"/>
</dbReference>
<organism evidence="2 3">
    <name type="scientific">Grifola frondosa</name>
    <name type="common">Maitake</name>
    <name type="synonym">Polyporus frondosus</name>
    <dbReference type="NCBI Taxonomy" id="5627"/>
    <lineage>
        <taxon>Eukaryota</taxon>
        <taxon>Fungi</taxon>
        <taxon>Dikarya</taxon>
        <taxon>Basidiomycota</taxon>
        <taxon>Agaricomycotina</taxon>
        <taxon>Agaricomycetes</taxon>
        <taxon>Polyporales</taxon>
        <taxon>Grifolaceae</taxon>
        <taxon>Grifola</taxon>
    </lineage>
</organism>